<evidence type="ECO:0000256" key="4">
    <source>
        <dbReference type="ARBA" id="ARBA00022701"/>
    </source>
</evidence>
<feature type="region of interest" description="Disordered" evidence="6">
    <location>
        <begin position="232"/>
        <end position="441"/>
    </location>
</feature>
<feature type="compositionally biased region" description="Basic and acidic residues" evidence="6">
    <location>
        <begin position="335"/>
        <end position="349"/>
    </location>
</feature>
<evidence type="ECO:0000256" key="2">
    <source>
        <dbReference type="ARBA" id="ARBA00005885"/>
    </source>
</evidence>
<feature type="compositionally biased region" description="Polar residues" evidence="6">
    <location>
        <begin position="501"/>
        <end position="559"/>
    </location>
</feature>
<proteinExistence type="inferred from homology"/>
<keyword evidence="9" id="KW-1185">Reference proteome</keyword>
<protein>
    <recommendedName>
        <fullName evidence="7">TPX2 C-terminal domain-containing protein</fullName>
    </recommendedName>
</protein>
<feature type="domain" description="TPX2 C-terminal" evidence="7">
    <location>
        <begin position="433"/>
        <end position="504"/>
    </location>
</feature>
<dbReference type="InterPro" id="IPR044216">
    <property type="entry name" value="WDL7"/>
</dbReference>
<feature type="compositionally biased region" description="Basic and acidic residues" evidence="6">
    <location>
        <begin position="591"/>
        <end position="601"/>
    </location>
</feature>
<evidence type="ECO:0000259" key="7">
    <source>
        <dbReference type="Pfam" id="PF06886"/>
    </source>
</evidence>
<name>A0AAV5IER1_9ROSI</name>
<gene>
    <name evidence="8" type="ORF">SLEP1_g11105</name>
</gene>
<evidence type="ECO:0000256" key="3">
    <source>
        <dbReference type="ARBA" id="ARBA00022490"/>
    </source>
</evidence>
<evidence type="ECO:0000313" key="9">
    <source>
        <dbReference type="Proteomes" id="UP001054252"/>
    </source>
</evidence>
<keyword evidence="3" id="KW-0963">Cytoplasm</keyword>
<feature type="compositionally biased region" description="Polar residues" evidence="6">
    <location>
        <begin position="260"/>
        <end position="276"/>
    </location>
</feature>
<evidence type="ECO:0000313" key="8">
    <source>
        <dbReference type="EMBL" id="GKU98051.1"/>
    </source>
</evidence>
<dbReference type="GO" id="GO:0005874">
    <property type="term" value="C:microtubule"/>
    <property type="evidence" value="ECO:0007669"/>
    <property type="project" value="UniProtKB-KW"/>
</dbReference>
<feature type="compositionally biased region" description="Gly residues" evidence="6">
    <location>
        <begin position="641"/>
        <end position="652"/>
    </location>
</feature>
<comment type="similarity">
    <text evidence="2">Belongs to the TPX2 family.</text>
</comment>
<dbReference type="AlphaFoldDB" id="A0AAV5IER1"/>
<reference evidence="8 9" key="1">
    <citation type="journal article" date="2021" name="Commun. Biol.">
        <title>The genome of Shorea leprosula (Dipterocarpaceae) highlights the ecological relevance of drought in aseasonal tropical rainforests.</title>
        <authorList>
            <person name="Ng K.K.S."/>
            <person name="Kobayashi M.J."/>
            <person name="Fawcett J.A."/>
            <person name="Hatakeyama M."/>
            <person name="Paape T."/>
            <person name="Ng C.H."/>
            <person name="Ang C.C."/>
            <person name="Tnah L.H."/>
            <person name="Lee C.T."/>
            <person name="Nishiyama T."/>
            <person name="Sese J."/>
            <person name="O'Brien M.J."/>
            <person name="Copetti D."/>
            <person name="Mohd Noor M.I."/>
            <person name="Ong R.C."/>
            <person name="Putra M."/>
            <person name="Sireger I.Z."/>
            <person name="Indrioko S."/>
            <person name="Kosugi Y."/>
            <person name="Izuno A."/>
            <person name="Isagi Y."/>
            <person name="Lee S.L."/>
            <person name="Shimizu K.K."/>
        </authorList>
    </citation>
    <scope>NUCLEOTIDE SEQUENCE [LARGE SCALE GENOMIC DNA]</scope>
    <source>
        <strain evidence="8">214</strain>
    </source>
</reference>
<dbReference type="PANTHER" id="PTHR47067:SF6">
    <property type="entry name" value="PROTEIN WVD2-LIKE 7"/>
    <property type="match status" value="1"/>
</dbReference>
<comment type="subcellular location">
    <subcellularLocation>
        <location evidence="1">Cytoplasm</location>
        <location evidence="1">Cytoskeleton</location>
    </subcellularLocation>
</comment>
<feature type="compositionally biased region" description="Polar residues" evidence="6">
    <location>
        <begin position="602"/>
        <end position="613"/>
    </location>
</feature>
<accession>A0AAV5IER1</accession>
<dbReference type="PANTHER" id="PTHR47067">
    <property type="entry name" value="TPX2 (TARGETING PROTEIN FOR XKLP2) PROTEIN FAMILY-RELATED"/>
    <property type="match status" value="1"/>
</dbReference>
<evidence type="ECO:0000256" key="1">
    <source>
        <dbReference type="ARBA" id="ARBA00004245"/>
    </source>
</evidence>
<feature type="compositionally biased region" description="Polar residues" evidence="6">
    <location>
        <begin position="410"/>
        <end position="420"/>
    </location>
</feature>
<feature type="compositionally biased region" description="Polar residues" evidence="6">
    <location>
        <begin position="313"/>
        <end position="329"/>
    </location>
</feature>
<sequence>MAGEIEEPPFGISFKAESLHSGSISFGRFENEPLSWERRSSFSHNRYLEEVEKYSKPGSVIEKKAYFEAHFKKKGIRFPGSSEVHYGRDSQTSGSGDMENEGYGDQSDNVNEVGHYDRFDKSGLDQVGYREEFDNGNQGSQFDYENEQMEFDYPNEYKNFDNENQNIHFAYGIEGSHSVQFKKSPEGSEYLAEDEVIECEREGQGVLHSETQVEASVSNDVLVDNVSKVVEPDETDQSDFRCGKPSTFGQPALEVKENLIDSTLNIDESSLSTNSSPKREPDVAGSEDQKNLSPKLEAAVESKSSKSRLKSQVKPSLSSKNISQGTSKTPAKAQTKMEKESPRRMKTEKLSSQAATPPRCSLHKSPRKEDCERSNAKLNVENKSVRGPSVKKAVEAHSSPSKKSERVAHQTPNRFHQTVHLSKPDKKPTPAAFNFRSDERAERRKEFYMKLEEKMHAKEAEMNHMQARTQEKTEAEIKQLRKSLNFKAKPMPSFYHVAVTPGSNGNKPASSNTRSANVQHKSASQGSGVTGRSPSASATKSKNLPATGSADATNPSQSTEEVDCPTVEASQIGLISTRTDGHSHFGSRCVITDKKEREKEGSNLQKHLISESSKVPKDHKAHGKPKVGASRSSDEVVGKNMKGGGIASGSGMGRFAVVAS</sequence>
<dbReference type="InterPro" id="IPR027329">
    <property type="entry name" value="TPX2_C"/>
</dbReference>
<keyword evidence="5" id="KW-0206">Cytoskeleton</keyword>
<organism evidence="8 9">
    <name type="scientific">Rubroshorea leprosula</name>
    <dbReference type="NCBI Taxonomy" id="152421"/>
    <lineage>
        <taxon>Eukaryota</taxon>
        <taxon>Viridiplantae</taxon>
        <taxon>Streptophyta</taxon>
        <taxon>Embryophyta</taxon>
        <taxon>Tracheophyta</taxon>
        <taxon>Spermatophyta</taxon>
        <taxon>Magnoliopsida</taxon>
        <taxon>eudicotyledons</taxon>
        <taxon>Gunneridae</taxon>
        <taxon>Pentapetalae</taxon>
        <taxon>rosids</taxon>
        <taxon>malvids</taxon>
        <taxon>Malvales</taxon>
        <taxon>Dipterocarpaceae</taxon>
        <taxon>Rubroshorea</taxon>
    </lineage>
</organism>
<feature type="region of interest" description="Disordered" evidence="6">
    <location>
        <begin position="495"/>
        <end position="652"/>
    </location>
</feature>
<dbReference type="EMBL" id="BPVZ01000012">
    <property type="protein sequence ID" value="GKU98051.1"/>
    <property type="molecule type" value="Genomic_DNA"/>
</dbReference>
<feature type="region of interest" description="Disordered" evidence="6">
    <location>
        <begin position="82"/>
        <end position="116"/>
    </location>
</feature>
<evidence type="ECO:0000256" key="6">
    <source>
        <dbReference type="SAM" id="MobiDB-lite"/>
    </source>
</evidence>
<dbReference type="Pfam" id="PF06886">
    <property type="entry name" value="TPX2"/>
    <property type="match status" value="1"/>
</dbReference>
<comment type="caution">
    <text evidence="8">The sequence shown here is derived from an EMBL/GenBank/DDBJ whole genome shotgun (WGS) entry which is preliminary data.</text>
</comment>
<evidence type="ECO:0000256" key="5">
    <source>
        <dbReference type="ARBA" id="ARBA00023212"/>
    </source>
</evidence>
<keyword evidence="4" id="KW-0493">Microtubule</keyword>
<feature type="compositionally biased region" description="Basic and acidic residues" evidence="6">
    <location>
        <begin position="277"/>
        <end position="290"/>
    </location>
</feature>
<dbReference type="Proteomes" id="UP001054252">
    <property type="component" value="Unassembled WGS sequence"/>
</dbReference>